<organism evidence="1 2">
    <name type="scientific">Brasilonema bromeliae SPC951</name>
    <dbReference type="NCBI Taxonomy" id="385972"/>
    <lineage>
        <taxon>Bacteria</taxon>
        <taxon>Bacillati</taxon>
        <taxon>Cyanobacteriota</taxon>
        <taxon>Cyanophyceae</taxon>
        <taxon>Nostocales</taxon>
        <taxon>Scytonemataceae</taxon>
        <taxon>Brasilonema</taxon>
        <taxon>Bromeliae group (in: Brasilonema)</taxon>
    </lineage>
</organism>
<accession>A0ABX1P832</accession>
<comment type="caution">
    <text evidence="1">The sequence shown here is derived from an EMBL/GenBank/DDBJ whole genome shotgun (WGS) entry which is preliminary data.</text>
</comment>
<protein>
    <recommendedName>
        <fullName evidence="3">Transposase</fullName>
    </recommendedName>
</protein>
<name>A0ABX1P832_9CYAN</name>
<evidence type="ECO:0008006" key="3">
    <source>
        <dbReference type="Google" id="ProtNLM"/>
    </source>
</evidence>
<evidence type="ECO:0000313" key="2">
    <source>
        <dbReference type="Proteomes" id="UP000718564"/>
    </source>
</evidence>
<proteinExistence type="predicted"/>
<dbReference type="EMBL" id="QMEB01000052">
    <property type="protein sequence ID" value="NMG19637.1"/>
    <property type="molecule type" value="Genomic_DNA"/>
</dbReference>
<dbReference type="Proteomes" id="UP000718564">
    <property type="component" value="Unassembled WGS sequence"/>
</dbReference>
<dbReference type="SUPFAM" id="SSF53098">
    <property type="entry name" value="Ribonuclease H-like"/>
    <property type="match status" value="1"/>
</dbReference>
<evidence type="ECO:0000313" key="1">
    <source>
        <dbReference type="EMBL" id="NMG19637.1"/>
    </source>
</evidence>
<reference evidence="1 2" key="1">
    <citation type="submission" date="2018-06" db="EMBL/GenBank/DDBJ databases">
        <title>Comparative genomics of Brasilonema spp. strains.</title>
        <authorList>
            <person name="Alvarenga D.O."/>
            <person name="Fiore M.F."/>
            <person name="Varani A.M."/>
        </authorList>
    </citation>
    <scope>NUCLEOTIDE SEQUENCE [LARGE SCALE GENOMIC DNA]</scope>
    <source>
        <strain evidence="1 2">SPC951</strain>
    </source>
</reference>
<keyword evidence="2" id="KW-1185">Reference proteome</keyword>
<sequence length="144" mass="16591">MGRRPTLQIILDLTTLEKTGKFKGLGSLIRVYNGKRGLHLVVLYIALGRWRLPWSFRVYRGKGHPGCVQLGLRLLSTLPKSLTKRYQVLVLVDTAFGSIDFFKQVRQMKFHAVAGQIRKTSPARKGKYYPDTKRARRSYHQTVF</sequence>
<gene>
    <name evidence="1" type="ORF">DP116_09235</name>
</gene>
<dbReference type="InterPro" id="IPR012337">
    <property type="entry name" value="RNaseH-like_sf"/>
</dbReference>